<gene>
    <name evidence="2" type="ORF">EHO57_10470</name>
    <name evidence="3" type="ORF">EHQ53_08400</name>
</gene>
<feature type="transmembrane region" description="Helical" evidence="1">
    <location>
        <begin position="66"/>
        <end position="87"/>
    </location>
</feature>
<keyword evidence="1" id="KW-0472">Membrane</keyword>
<dbReference type="AlphaFoldDB" id="A0A5F1ZUR2"/>
<feature type="transmembrane region" description="Helical" evidence="1">
    <location>
        <begin position="241"/>
        <end position="262"/>
    </location>
</feature>
<protein>
    <submittedName>
        <fullName evidence="2">ABC transporter permease</fullName>
    </submittedName>
</protein>
<reference evidence="3" key="1">
    <citation type="submission" date="2018-10" db="EMBL/GenBank/DDBJ databases">
        <authorList>
            <person name="Vincent A.T."/>
            <person name="Schiettekatte O."/>
            <person name="Bourhy P."/>
            <person name="Veyrier F.J."/>
            <person name="Picardeau M."/>
        </authorList>
    </citation>
    <scope>NUCLEOTIDE SEQUENCE</scope>
    <source>
        <strain evidence="3">201702690</strain>
    </source>
</reference>
<proteinExistence type="predicted"/>
<dbReference type="Proteomes" id="UP000297946">
    <property type="component" value="Unassembled WGS sequence"/>
</dbReference>
<feature type="transmembrane region" description="Helical" evidence="1">
    <location>
        <begin position="108"/>
        <end position="131"/>
    </location>
</feature>
<dbReference type="EMBL" id="RQER01000006">
    <property type="protein sequence ID" value="TGK01348.1"/>
    <property type="molecule type" value="Genomic_DNA"/>
</dbReference>
<keyword evidence="1" id="KW-1133">Transmembrane helix</keyword>
<feature type="transmembrane region" description="Helical" evidence="1">
    <location>
        <begin position="32"/>
        <end position="54"/>
    </location>
</feature>
<dbReference type="Proteomes" id="UP000297273">
    <property type="component" value="Unassembled WGS sequence"/>
</dbReference>
<evidence type="ECO:0000256" key="1">
    <source>
        <dbReference type="SAM" id="Phobius"/>
    </source>
</evidence>
<organism evidence="2 5">
    <name type="scientific">Leptospira langatensis</name>
    <dbReference type="NCBI Taxonomy" id="2484983"/>
    <lineage>
        <taxon>Bacteria</taxon>
        <taxon>Pseudomonadati</taxon>
        <taxon>Spirochaetota</taxon>
        <taxon>Spirochaetia</taxon>
        <taxon>Leptospirales</taxon>
        <taxon>Leptospiraceae</taxon>
        <taxon>Leptospira</taxon>
    </lineage>
</organism>
<name>A0A5F1ZUR2_9LEPT</name>
<keyword evidence="1" id="KW-0812">Transmembrane</keyword>
<feature type="transmembrane region" description="Helical" evidence="1">
    <location>
        <begin position="174"/>
        <end position="192"/>
    </location>
</feature>
<evidence type="ECO:0000313" key="3">
    <source>
        <dbReference type="EMBL" id="TGL42200.1"/>
    </source>
</evidence>
<evidence type="ECO:0000313" key="4">
    <source>
        <dbReference type="Proteomes" id="UP000297273"/>
    </source>
</evidence>
<comment type="caution">
    <text evidence="2">The sequence shown here is derived from an EMBL/GenBank/DDBJ whole genome shotgun (WGS) entry which is preliminary data.</text>
</comment>
<accession>A0A5F1ZUR2</accession>
<feature type="transmembrane region" description="Helical" evidence="1">
    <location>
        <begin position="143"/>
        <end position="162"/>
    </location>
</feature>
<sequence>MSGSIRFFFQAYIRQIPVLVKLTLIQVFRRRAIFFLFSLLLFFFVGEWTCTTTVGQEVTKGIPMSVYFILTSLWVTIFLIIISSDLLRQDIDSQIHTLWLSRPLDPGVYLGGKGIALLLLVVLFILSIFAVQSWYALEVPWDFLIYQGAMMLTYIFFLSFAFQITLTSNQTLSILLSFGLLLVTSILDQIVYQGYLDETPMLNETQKMIVKMFYWVLPQIGTIYHHSSNLLEGKGDGPVPYGFYSFFQVSAWLLILKASLWVTTRRQEI</sequence>
<evidence type="ECO:0000313" key="2">
    <source>
        <dbReference type="EMBL" id="TGK01348.1"/>
    </source>
</evidence>
<evidence type="ECO:0000313" key="5">
    <source>
        <dbReference type="Proteomes" id="UP000297946"/>
    </source>
</evidence>
<keyword evidence="4" id="KW-1185">Reference proteome</keyword>
<dbReference type="EMBL" id="RQGC01000004">
    <property type="protein sequence ID" value="TGL42200.1"/>
    <property type="molecule type" value="Genomic_DNA"/>
</dbReference>
<reference evidence="2 5" key="2">
    <citation type="journal article" date="2019" name="PLoS Negl. Trop. Dis.">
        <title>Revisiting the worldwide diversity of Leptospira species in the environment.</title>
        <authorList>
            <person name="Vincent A.T."/>
            <person name="Schiettekatte O."/>
            <person name="Bourhy P."/>
            <person name="Veyrier F.J."/>
            <person name="Picardeau M."/>
        </authorList>
    </citation>
    <scope>NUCLEOTIDE SEQUENCE [LARGE SCALE GENOMIC DNA]</scope>
    <source>
        <strain evidence="3">201702690</strain>
        <strain evidence="2 5">SSW18</strain>
    </source>
</reference>
<dbReference type="OrthoDB" id="341620at2"/>
<dbReference type="RefSeq" id="WP_135644989.1">
    <property type="nucleotide sequence ID" value="NZ_RQER01000006.1"/>
</dbReference>